<gene>
    <name evidence="1" type="ORF">DM860_002884</name>
</gene>
<name>A0A328D4K4_9ASTE</name>
<accession>A0A328D4K4</accession>
<evidence type="ECO:0000313" key="1">
    <source>
        <dbReference type="EMBL" id="RAL39351.1"/>
    </source>
</evidence>
<reference evidence="1 2" key="1">
    <citation type="submission" date="2018-06" db="EMBL/GenBank/DDBJ databases">
        <title>The Genome of Cuscuta australis (Dodder) Provides Insight into the Evolution of Plant Parasitism.</title>
        <authorList>
            <person name="Liu H."/>
        </authorList>
    </citation>
    <scope>NUCLEOTIDE SEQUENCE [LARGE SCALE GENOMIC DNA]</scope>
    <source>
        <strain evidence="2">cv. Yunnan</strain>
        <tissue evidence="1">Vines</tissue>
    </source>
</reference>
<keyword evidence="2" id="KW-1185">Reference proteome</keyword>
<dbReference type="AlphaFoldDB" id="A0A328D4K4"/>
<dbReference type="Proteomes" id="UP000249390">
    <property type="component" value="Unassembled WGS sequence"/>
</dbReference>
<evidence type="ECO:0000313" key="2">
    <source>
        <dbReference type="Proteomes" id="UP000249390"/>
    </source>
</evidence>
<sequence length="65" mass="7533">MQDQQGRKLSNLYGFALCMVKDSPWSRMSSTHLRVDHVGSRGQQDYPKNGTATYHIKQCKLQYEN</sequence>
<comment type="caution">
    <text evidence="1">The sequence shown here is derived from an EMBL/GenBank/DDBJ whole genome shotgun (WGS) entry which is preliminary data.</text>
</comment>
<protein>
    <submittedName>
        <fullName evidence="1">Uncharacterized protein</fullName>
    </submittedName>
</protein>
<dbReference type="EMBL" id="NQVE01000200">
    <property type="protein sequence ID" value="RAL39351.1"/>
    <property type="molecule type" value="Genomic_DNA"/>
</dbReference>
<proteinExistence type="predicted"/>
<organism evidence="1 2">
    <name type="scientific">Cuscuta australis</name>
    <dbReference type="NCBI Taxonomy" id="267555"/>
    <lineage>
        <taxon>Eukaryota</taxon>
        <taxon>Viridiplantae</taxon>
        <taxon>Streptophyta</taxon>
        <taxon>Embryophyta</taxon>
        <taxon>Tracheophyta</taxon>
        <taxon>Spermatophyta</taxon>
        <taxon>Magnoliopsida</taxon>
        <taxon>eudicotyledons</taxon>
        <taxon>Gunneridae</taxon>
        <taxon>Pentapetalae</taxon>
        <taxon>asterids</taxon>
        <taxon>lamiids</taxon>
        <taxon>Solanales</taxon>
        <taxon>Convolvulaceae</taxon>
        <taxon>Cuscuteae</taxon>
        <taxon>Cuscuta</taxon>
        <taxon>Cuscuta subgen. Grammica</taxon>
        <taxon>Cuscuta sect. Cleistogrammica</taxon>
    </lineage>
</organism>